<proteinExistence type="predicted"/>
<reference evidence="2" key="1">
    <citation type="submission" date="2020-04" db="EMBL/GenBank/DDBJ databases">
        <title>Deep metagenomics examines the oral microbiome during advanced dental caries in children, revealing novel taxa and co-occurrences with host molecules.</title>
        <authorList>
            <person name="Baker J.L."/>
            <person name="Morton J.T."/>
            <person name="Dinis M."/>
            <person name="Alvarez R."/>
            <person name="Tran N.C."/>
            <person name="Knight R."/>
            <person name="Edlund A."/>
        </authorList>
    </citation>
    <scope>NUCLEOTIDE SEQUENCE</scope>
    <source>
        <strain evidence="2">JCVI_24_bin.8</strain>
    </source>
</reference>
<dbReference type="Gene3D" id="3.40.190.10">
    <property type="entry name" value="Periplasmic binding protein-like II"/>
    <property type="match status" value="1"/>
</dbReference>
<feature type="non-terminal residue" evidence="2">
    <location>
        <position position="1"/>
    </location>
</feature>
<accession>A0A930EFN0</accession>
<gene>
    <name evidence="2" type="ORF">HXM71_08280</name>
</gene>
<dbReference type="Proteomes" id="UP000722050">
    <property type="component" value="Unassembled WGS sequence"/>
</dbReference>
<dbReference type="InterPro" id="IPR001638">
    <property type="entry name" value="Solute-binding_3/MltF_N"/>
</dbReference>
<protein>
    <submittedName>
        <fullName evidence="2">Transporter substrate-binding domain-containing protein</fullName>
    </submittedName>
</protein>
<dbReference type="Pfam" id="PF00497">
    <property type="entry name" value="SBP_bac_3"/>
    <property type="match status" value="1"/>
</dbReference>
<evidence type="ECO:0000313" key="3">
    <source>
        <dbReference type="Proteomes" id="UP000722050"/>
    </source>
</evidence>
<organism evidence="2 3">
    <name type="scientific">Mogibacterium diversum</name>
    <dbReference type="NCBI Taxonomy" id="114527"/>
    <lineage>
        <taxon>Bacteria</taxon>
        <taxon>Bacillati</taxon>
        <taxon>Bacillota</taxon>
        <taxon>Clostridia</taxon>
        <taxon>Peptostreptococcales</taxon>
        <taxon>Anaerovoracaceae</taxon>
        <taxon>Mogibacterium</taxon>
    </lineage>
</organism>
<name>A0A930EFN0_9FIRM</name>
<sequence length="34" mass="4027">TDNTELLKKINKGLKHLKENGTYDKLAKKWKIEQ</sequence>
<dbReference type="EMBL" id="JABZQH010000418">
    <property type="protein sequence ID" value="MBF1353088.1"/>
    <property type="molecule type" value="Genomic_DNA"/>
</dbReference>
<evidence type="ECO:0000259" key="1">
    <source>
        <dbReference type="Pfam" id="PF00497"/>
    </source>
</evidence>
<dbReference type="SUPFAM" id="SSF53850">
    <property type="entry name" value="Periplasmic binding protein-like II"/>
    <property type="match status" value="1"/>
</dbReference>
<evidence type="ECO:0000313" key="2">
    <source>
        <dbReference type="EMBL" id="MBF1353088.1"/>
    </source>
</evidence>
<feature type="domain" description="Solute-binding protein family 3/N-terminal" evidence="1">
    <location>
        <begin position="2"/>
        <end position="30"/>
    </location>
</feature>
<dbReference type="AlphaFoldDB" id="A0A930EFN0"/>
<comment type="caution">
    <text evidence="2">The sequence shown here is derived from an EMBL/GenBank/DDBJ whole genome shotgun (WGS) entry which is preliminary data.</text>
</comment>